<protein>
    <submittedName>
        <fullName evidence="2">Uncharacterized protein</fullName>
    </submittedName>
</protein>
<keyword evidence="1" id="KW-1133">Transmembrane helix</keyword>
<dbReference type="PROSITE" id="PS51257">
    <property type="entry name" value="PROKAR_LIPOPROTEIN"/>
    <property type="match status" value="1"/>
</dbReference>
<organism evidence="2 3">
    <name type="scientific">Naasia lichenicola</name>
    <dbReference type="NCBI Taxonomy" id="2565933"/>
    <lineage>
        <taxon>Bacteria</taxon>
        <taxon>Bacillati</taxon>
        <taxon>Actinomycetota</taxon>
        <taxon>Actinomycetes</taxon>
        <taxon>Micrococcales</taxon>
        <taxon>Microbacteriaceae</taxon>
        <taxon>Naasia</taxon>
    </lineage>
</organism>
<comment type="caution">
    <text evidence="2">The sequence shown here is derived from an EMBL/GenBank/DDBJ whole genome shotgun (WGS) entry which is preliminary data.</text>
</comment>
<evidence type="ECO:0000313" key="3">
    <source>
        <dbReference type="Proteomes" id="UP000309133"/>
    </source>
</evidence>
<keyword evidence="1" id="KW-0472">Membrane</keyword>
<sequence>MPRRSPRLIAVALVVFAALVALSIACAIAMSEGGAPAIRATLVLISIPLGAVAVYAATRPTSHDG</sequence>
<dbReference type="AlphaFoldDB" id="A0A4S4FTL8"/>
<reference evidence="2 3" key="1">
    <citation type="submission" date="2019-04" db="EMBL/GenBank/DDBJ databases">
        <authorList>
            <person name="Jiang L."/>
        </authorList>
    </citation>
    <scope>NUCLEOTIDE SEQUENCE [LARGE SCALE GENOMIC DNA]</scope>
    <source>
        <strain evidence="2 3">YIM 131853</strain>
    </source>
</reference>
<gene>
    <name evidence="2" type="ORF">E6C64_00695</name>
</gene>
<keyword evidence="3" id="KW-1185">Reference proteome</keyword>
<proteinExistence type="predicted"/>
<evidence type="ECO:0000256" key="1">
    <source>
        <dbReference type="SAM" id="Phobius"/>
    </source>
</evidence>
<feature type="transmembrane region" description="Helical" evidence="1">
    <location>
        <begin position="37"/>
        <end position="57"/>
    </location>
</feature>
<dbReference type="RefSeq" id="WP_136425707.1">
    <property type="nucleotide sequence ID" value="NZ_SSSM01000001.1"/>
</dbReference>
<dbReference type="Proteomes" id="UP000309133">
    <property type="component" value="Unassembled WGS sequence"/>
</dbReference>
<accession>A0A4S4FTL8</accession>
<evidence type="ECO:0000313" key="2">
    <source>
        <dbReference type="EMBL" id="THG32926.1"/>
    </source>
</evidence>
<name>A0A4S4FTL8_9MICO</name>
<dbReference type="EMBL" id="SSSM01000001">
    <property type="protein sequence ID" value="THG32926.1"/>
    <property type="molecule type" value="Genomic_DNA"/>
</dbReference>
<keyword evidence="1" id="KW-0812">Transmembrane</keyword>